<name>A0ABC9G8J7_9POAL</name>
<protein>
    <recommendedName>
        <fullName evidence="1">F-box domain-containing protein</fullName>
    </recommendedName>
</protein>
<organism evidence="2 3">
    <name type="scientific">Urochloa decumbens</name>
    <dbReference type="NCBI Taxonomy" id="240449"/>
    <lineage>
        <taxon>Eukaryota</taxon>
        <taxon>Viridiplantae</taxon>
        <taxon>Streptophyta</taxon>
        <taxon>Embryophyta</taxon>
        <taxon>Tracheophyta</taxon>
        <taxon>Spermatophyta</taxon>
        <taxon>Magnoliopsida</taxon>
        <taxon>Liliopsida</taxon>
        <taxon>Poales</taxon>
        <taxon>Poaceae</taxon>
        <taxon>PACMAD clade</taxon>
        <taxon>Panicoideae</taxon>
        <taxon>Panicodae</taxon>
        <taxon>Paniceae</taxon>
        <taxon>Melinidinae</taxon>
        <taxon>Urochloa</taxon>
    </lineage>
</organism>
<accession>A0ABC9G8J7</accession>
<dbReference type="Gene3D" id="1.20.1280.50">
    <property type="match status" value="1"/>
</dbReference>
<dbReference type="InterPro" id="IPR001810">
    <property type="entry name" value="F-box_dom"/>
</dbReference>
<evidence type="ECO:0000259" key="1">
    <source>
        <dbReference type="PROSITE" id="PS50181"/>
    </source>
</evidence>
<feature type="domain" description="F-box" evidence="1">
    <location>
        <begin position="25"/>
        <end position="62"/>
    </location>
</feature>
<dbReference type="EMBL" id="OZ075118">
    <property type="protein sequence ID" value="CAL5089195.1"/>
    <property type="molecule type" value="Genomic_DNA"/>
</dbReference>
<gene>
    <name evidence="2" type="ORF">URODEC1_LOCUS113226</name>
</gene>
<dbReference type="Pfam" id="PF08268">
    <property type="entry name" value="FBA_3"/>
    <property type="match status" value="1"/>
</dbReference>
<dbReference type="CDD" id="cd22157">
    <property type="entry name" value="F-box_AtFBW1-like"/>
    <property type="match status" value="1"/>
</dbReference>
<dbReference type="InterPro" id="IPR036047">
    <property type="entry name" value="F-box-like_dom_sf"/>
</dbReference>
<dbReference type="Proteomes" id="UP001497457">
    <property type="component" value="Chromosome 8b"/>
</dbReference>
<dbReference type="InterPro" id="IPR011043">
    <property type="entry name" value="Gal_Oxase/kelch_b-propeller"/>
</dbReference>
<reference evidence="2 3" key="2">
    <citation type="submission" date="2024-10" db="EMBL/GenBank/DDBJ databases">
        <authorList>
            <person name="Ryan C."/>
        </authorList>
    </citation>
    <scope>NUCLEOTIDE SEQUENCE [LARGE SCALE GENOMIC DNA]</scope>
</reference>
<dbReference type="SUPFAM" id="SSF81383">
    <property type="entry name" value="F-box domain"/>
    <property type="match status" value="1"/>
</dbReference>
<dbReference type="InterPro" id="IPR013187">
    <property type="entry name" value="F-box-assoc_dom_typ3"/>
</dbReference>
<sequence length="427" mass="45645">MASSKPCSAGRVRDELVADSRAVVVTLSGALPLDAVYEILLRLPGKDLCRLRAVCRPWRSLLSAPAFAAAHAARHRHPLIVAGYATRTSRGGVLYAILDLVSGRVVVRRRVHAAAAGAGAGEMAAAENEWVASTGLGLVCAVAEGASGVSCRLLDPAAGGGADARAQLPRGLAEEHAAHEREISHHAAMVALGEVAATGEHKVLRVLHLFPDMSRQLYEIITLEIGGTGSRSRRRKTVDPTHNVQLGTWAVIDSIVYFFSSEFVEGQDVMPDRIASFDLETEEWRPTMRGPVSSSSTLAAGDVDGDPINHLDWGEFSLAAMNGGLVVTHRKIASSMDLWFLMDSEKGLWVKKHVLQLSIRYQHGEHTVRPLLVLDDGRIVLAHIGNRGSLKIYDPRTSSSTDVAELGPCVTVGLYNGSVLSLGNGAS</sequence>
<dbReference type="PROSITE" id="PS50181">
    <property type="entry name" value="FBOX"/>
    <property type="match status" value="1"/>
</dbReference>
<evidence type="ECO:0000313" key="2">
    <source>
        <dbReference type="EMBL" id="CAL5089195.1"/>
    </source>
</evidence>
<dbReference type="SMART" id="SM00256">
    <property type="entry name" value="FBOX"/>
    <property type="match status" value="1"/>
</dbReference>
<evidence type="ECO:0000313" key="3">
    <source>
        <dbReference type="Proteomes" id="UP001497457"/>
    </source>
</evidence>
<reference evidence="3" key="1">
    <citation type="submission" date="2024-06" db="EMBL/GenBank/DDBJ databases">
        <authorList>
            <person name="Ryan C."/>
        </authorList>
    </citation>
    <scope>NUCLEOTIDE SEQUENCE [LARGE SCALE GENOMIC DNA]</scope>
</reference>
<proteinExistence type="predicted"/>
<dbReference type="PANTHER" id="PTHR31111:SF133">
    <property type="entry name" value="OS07G0196600 PROTEIN"/>
    <property type="match status" value="1"/>
</dbReference>
<dbReference type="PANTHER" id="PTHR31111">
    <property type="entry name" value="BNAA05G37150D PROTEIN-RELATED"/>
    <property type="match status" value="1"/>
</dbReference>
<keyword evidence="3" id="KW-1185">Reference proteome</keyword>
<dbReference type="AlphaFoldDB" id="A0ABC9G8J7"/>
<dbReference type="SUPFAM" id="SSF50965">
    <property type="entry name" value="Galactose oxidase, central domain"/>
    <property type="match status" value="1"/>
</dbReference>
<dbReference type="Pfam" id="PF00646">
    <property type="entry name" value="F-box"/>
    <property type="match status" value="1"/>
</dbReference>